<evidence type="ECO:0000259" key="1">
    <source>
        <dbReference type="PROSITE" id="PS51186"/>
    </source>
</evidence>
<dbReference type="PROSITE" id="PS51186">
    <property type="entry name" value="GNAT"/>
    <property type="match status" value="1"/>
</dbReference>
<protein>
    <submittedName>
        <fullName evidence="2">GNAT family N-acetyltransferase</fullName>
        <ecNumber evidence="2">2.3.-.-</ecNumber>
    </submittedName>
</protein>
<dbReference type="EMBL" id="JBHTMN010000011">
    <property type="protein sequence ID" value="MFD1383861.1"/>
    <property type="molecule type" value="Genomic_DNA"/>
</dbReference>
<dbReference type="Gene3D" id="3.40.630.30">
    <property type="match status" value="1"/>
</dbReference>
<dbReference type="PANTHER" id="PTHR43072">
    <property type="entry name" value="N-ACETYLTRANSFERASE"/>
    <property type="match status" value="1"/>
</dbReference>
<feature type="domain" description="N-acetyltransferase" evidence="1">
    <location>
        <begin position="1"/>
        <end position="163"/>
    </location>
</feature>
<evidence type="ECO:0000313" key="3">
    <source>
        <dbReference type="Proteomes" id="UP001597059"/>
    </source>
</evidence>
<comment type="caution">
    <text evidence="2">The sequence shown here is derived from an EMBL/GenBank/DDBJ whole genome shotgun (WGS) entry which is preliminary data.</text>
</comment>
<keyword evidence="2" id="KW-0012">Acyltransferase</keyword>
<dbReference type="EC" id="2.3.-.-" evidence="2"/>
<proteinExistence type="predicted"/>
<dbReference type="InterPro" id="IPR016181">
    <property type="entry name" value="Acyl_CoA_acyltransferase"/>
</dbReference>
<dbReference type="Pfam" id="PF13420">
    <property type="entry name" value="Acetyltransf_4"/>
    <property type="match status" value="1"/>
</dbReference>
<dbReference type="GO" id="GO:0016746">
    <property type="term" value="F:acyltransferase activity"/>
    <property type="evidence" value="ECO:0007669"/>
    <property type="project" value="UniProtKB-KW"/>
</dbReference>
<reference evidence="3" key="1">
    <citation type="journal article" date="2019" name="Int. J. Syst. Evol. Microbiol.">
        <title>The Global Catalogue of Microorganisms (GCM) 10K type strain sequencing project: providing services to taxonomists for standard genome sequencing and annotation.</title>
        <authorList>
            <consortium name="The Broad Institute Genomics Platform"/>
            <consortium name="The Broad Institute Genome Sequencing Center for Infectious Disease"/>
            <person name="Wu L."/>
            <person name="Ma J."/>
        </authorList>
    </citation>
    <scope>NUCLEOTIDE SEQUENCE [LARGE SCALE GENOMIC DNA]</scope>
    <source>
        <strain evidence="3">JCM 30774</strain>
    </source>
</reference>
<keyword evidence="3" id="KW-1185">Reference proteome</keyword>
<dbReference type="PANTHER" id="PTHR43072:SF8">
    <property type="entry name" value="ACYLTRANSFERASE FABY-RELATED"/>
    <property type="match status" value="1"/>
</dbReference>
<dbReference type="SUPFAM" id="SSF55729">
    <property type="entry name" value="Acyl-CoA N-acyltransferases (Nat)"/>
    <property type="match status" value="1"/>
</dbReference>
<dbReference type="Proteomes" id="UP001597059">
    <property type="component" value="Unassembled WGS sequence"/>
</dbReference>
<evidence type="ECO:0000313" key="2">
    <source>
        <dbReference type="EMBL" id="MFD1383861.1"/>
    </source>
</evidence>
<keyword evidence="2" id="KW-0808">Transferase</keyword>
<accession>A0ABW4B3S3</accession>
<dbReference type="InterPro" id="IPR000182">
    <property type="entry name" value="GNAT_dom"/>
</dbReference>
<dbReference type="RefSeq" id="WP_377367530.1">
    <property type="nucleotide sequence ID" value="NZ_JBHTMN010000011.1"/>
</dbReference>
<name>A0ABW4B3S3_9GAMM</name>
<gene>
    <name evidence="2" type="ORF">ACFQ45_10800</name>
</gene>
<dbReference type="CDD" id="cd04301">
    <property type="entry name" value="NAT_SF"/>
    <property type="match status" value="1"/>
</dbReference>
<sequence length="166" mass="18700">MIIRDVHDLDIEGITALYNHYVIHTSISFEEEPVTPSQMAQRVSEVLEKGLPWLIAEKHGKVLGYAYASPWKSRSAYRFTVEPSVYVSKDAVGEGVGSKLYRTLLSGLKEQGFQHAIGVIALPNEASLKLHQSFGFKEAGVFRDIGVKFGQKWSVAYWQLSLQEWN</sequence>
<organism evidence="2 3">
    <name type="scientific">Rhodanobacter aciditrophus</name>
    <dbReference type="NCBI Taxonomy" id="1623218"/>
    <lineage>
        <taxon>Bacteria</taxon>
        <taxon>Pseudomonadati</taxon>
        <taxon>Pseudomonadota</taxon>
        <taxon>Gammaproteobacteria</taxon>
        <taxon>Lysobacterales</taxon>
        <taxon>Rhodanobacteraceae</taxon>
        <taxon>Rhodanobacter</taxon>
    </lineage>
</organism>